<name>A0A2N9G6C5_FAGSY</name>
<dbReference type="AlphaFoldDB" id="A0A2N9G6C5"/>
<accession>A0A2N9G6C5</accession>
<protein>
    <submittedName>
        <fullName evidence="1">Uncharacterized protein</fullName>
    </submittedName>
</protein>
<dbReference type="EMBL" id="OIVN01001498">
    <property type="protein sequence ID" value="SPC94644.1"/>
    <property type="molecule type" value="Genomic_DNA"/>
</dbReference>
<organism evidence="1">
    <name type="scientific">Fagus sylvatica</name>
    <name type="common">Beechnut</name>
    <dbReference type="NCBI Taxonomy" id="28930"/>
    <lineage>
        <taxon>Eukaryota</taxon>
        <taxon>Viridiplantae</taxon>
        <taxon>Streptophyta</taxon>
        <taxon>Embryophyta</taxon>
        <taxon>Tracheophyta</taxon>
        <taxon>Spermatophyta</taxon>
        <taxon>Magnoliopsida</taxon>
        <taxon>eudicotyledons</taxon>
        <taxon>Gunneridae</taxon>
        <taxon>Pentapetalae</taxon>
        <taxon>rosids</taxon>
        <taxon>fabids</taxon>
        <taxon>Fagales</taxon>
        <taxon>Fagaceae</taxon>
        <taxon>Fagus</taxon>
    </lineage>
</organism>
<evidence type="ECO:0000313" key="1">
    <source>
        <dbReference type="EMBL" id="SPC94644.1"/>
    </source>
</evidence>
<proteinExistence type="predicted"/>
<gene>
    <name evidence="1" type="ORF">FSB_LOCUS22526</name>
</gene>
<reference evidence="1" key="1">
    <citation type="submission" date="2018-02" db="EMBL/GenBank/DDBJ databases">
        <authorList>
            <person name="Cohen D.B."/>
            <person name="Kent A.D."/>
        </authorList>
    </citation>
    <scope>NUCLEOTIDE SEQUENCE</scope>
</reference>
<sequence>MQESSYNVGVLLRSPSSPSRIGQSEMCYCCDFDLVVESAWCFCNVGVLG</sequence>